<proteinExistence type="predicted"/>
<gene>
    <name evidence="1" type="ORF">FHS57_006280</name>
</gene>
<evidence type="ECO:0000313" key="2">
    <source>
        <dbReference type="Proteomes" id="UP000541352"/>
    </source>
</evidence>
<evidence type="ECO:0000313" key="1">
    <source>
        <dbReference type="EMBL" id="MBB3842249.1"/>
    </source>
</evidence>
<reference evidence="1 2" key="1">
    <citation type="submission" date="2020-08" db="EMBL/GenBank/DDBJ databases">
        <title>Genomic Encyclopedia of Type Strains, Phase IV (KMG-IV): sequencing the most valuable type-strain genomes for metagenomic binning, comparative biology and taxonomic classification.</title>
        <authorList>
            <person name="Goeker M."/>
        </authorList>
    </citation>
    <scope>NUCLEOTIDE SEQUENCE [LARGE SCALE GENOMIC DNA]</scope>
    <source>
        <strain evidence="1 2">DSM 17976</strain>
    </source>
</reference>
<accession>A0A7W6ETY5</accession>
<dbReference type="AlphaFoldDB" id="A0A7W6ETY5"/>
<protein>
    <submittedName>
        <fullName evidence="1">Uncharacterized protein</fullName>
    </submittedName>
</protein>
<comment type="caution">
    <text evidence="1">The sequence shown here is derived from an EMBL/GenBank/DDBJ whole genome shotgun (WGS) entry which is preliminary data.</text>
</comment>
<keyword evidence="2" id="KW-1185">Reference proteome</keyword>
<sequence length="50" mass="5818">MNNIYIIKHLPINKGHPLGIGNDEFGITNLEWRSIIIRHRNGEPFIIHKS</sequence>
<organism evidence="1 2">
    <name type="scientific">Runella defluvii</name>
    <dbReference type="NCBI Taxonomy" id="370973"/>
    <lineage>
        <taxon>Bacteria</taxon>
        <taxon>Pseudomonadati</taxon>
        <taxon>Bacteroidota</taxon>
        <taxon>Cytophagia</taxon>
        <taxon>Cytophagales</taxon>
        <taxon>Spirosomataceae</taxon>
        <taxon>Runella</taxon>
    </lineage>
</organism>
<dbReference type="Proteomes" id="UP000541352">
    <property type="component" value="Unassembled WGS sequence"/>
</dbReference>
<name>A0A7W6ETY5_9BACT</name>
<dbReference type="RefSeq" id="WP_183980485.1">
    <property type="nucleotide sequence ID" value="NZ_JACIBY010000031.1"/>
</dbReference>
<dbReference type="EMBL" id="JACIBY010000031">
    <property type="protein sequence ID" value="MBB3842249.1"/>
    <property type="molecule type" value="Genomic_DNA"/>
</dbReference>